<dbReference type="PROSITE" id="PS01162">
    <property type="entry name" value="QOR_ZETA_CRYSTAL"/>
    <property type="match status" value="1"/>
</dbReference>
<organism evidence="2 3">
    <name type="scientific">Amycolatopsis orientalis</name>
    <name type="common">Nocardia orientalis</name>
    <dbReference type="NCBI Taxonomy" id="31958"/>
    <lineage>
        <taxon>Bacteria</taxon>
        <taxon>Bacillati</taxon>
        <taxon>Actinomycetota</taxon>
        <taxon>Actinomycetes</taxon>
        <taxon>Pseudonocardiales</taxon>
        <taxon>Pseudonocardiaceae</taxon>
        <taxon>Amycolatopsis</taxon>
    </lineage>
</organism>
<reference evidence="2 3" key="1">
    <citation type="journal article" date="2015" name="Genome Announc.">
        <title>Draft Genome Sequence of Norvancomycin-Producing Strain Amycolatopsis orientalis CPCC200066.</title>
        <authorList>
            <person name="Lei X."/>
            <person name="Yuan F."/>
            <person name="Shi Y."/>
            <person name="Li X."/>
            <person name="Wang L."/>
            <person name="Hong B."/>
        </authorList>
    </citation>
    <scope>NUCLEOTIDE SEQUENCE [LARGE SCALE GENOMIC DNA]</scope>
    <source>
        <strain evidence="2 3">B-37</strain>
    </source>
</reference>
<dbReference type="Gene3D" id="3.40.50.720">
    <property type="entry name" value="NAD(P)-binding Rossmann-like Domain"/>
    <property type="match status" value="1"/>
</dbReference>
<dbReference type="SUPFAM" id="SSF51735">
    <property type="entry name" value="NAD(P)-binding Rossmann-fold domains"/>
    <property type="match status" value="1"/>
</dbReference>
<dbReference type="EMBL" id="CP016174">
    <property type="protein sequence ID" value="ANN21962.1"/>
    <property type="molecule type" value="Genomic_DNA"/>
</dbReference>
<dbReference type="InterPro" id="IPR002364">
    <property type="entry name" value="Quin_OxRdtase/zeta-crystal_CS"/>
</dbReference>
<dbReference type="RefSeq" id="WP_044855073.1">
    <property type="nucleotide sequence ID" value="NZ_CP016174.1"/>
</dbReference>
<proteinExistence type="predicted"/>
<name>A0A193CBV7_AMYOR</name>
<dbReference type="SUPFAM" id="SSF50129">
    <property type="entry name" value="GroES-like"/>
    <property type="match status" value="1"/>
</dbReference>
<dbReference type="STRING" id="31958.SD37_23015"/>
<dbReference type="GO" id="GO:0008270">
    <property type="term" value="F:zinc ion binding"/>
    <property type="evidence" value="ECO:0007669"/>
    <property type="project" value="InterPro"/>
</dbReference>
<sequence length="302" mass="30866">MRAARIHQYGDANMIRIDDLARPAPGPGQVLIQVAATSFNPTEAALRSGMLRDLTPTELPLTLGWDVAGTITQLGDGVPAHAVGDRVIGMIGAAAAEFAVADATAVVAAPVTIPLADAAALPLAGLTAWQVIERAGLTEGERVLVNGAGGGIGGFAVQLAKRAGAWVIATAGPRSTQAVRRQGADHVIDYTATPLADAVDGRVDVVLNLVPLNQAQATAVAALARPGGRVVSATNVIVAPSGVTATHVVADNDPVHLAALVGLVDRGAVTVDISERRTLDDLATLHRRSEAGDIRGKIIIRP</sequence>
<dbReference type="Proteomes" id="UP000093695">
    <property type="component" value="Chromosome"/>
</dbReference>
<gene>
    <name evidence="2" type="ORF">SD37_23015</name>
</gene>
<evidence type="ECO:0000259" key="1">
    <source>
        <dbReference type="SMART" id="SM00829"/>
    </source>
</evidence>
<dbReference type="SMART" id="SM00829">
    <property type="entry name" value="PKS_ER"/>
    <property type="match status" value="1"/>
</dbReference>
<feature type="domain" description="Enoyl reductase (ER)" evidence="1">
    <location>
        <begin position="10"/>
        <end position="300"/>
    </location>
</feature>
<dbReference type="InterPro" id="IPR036291">
    <property type="entry name" value="NAD(P)-bd_dom_sf"/>
</dbReference>
<evidence type="ECO:0000313" key="3">
    <source>
        <dbReference type="Proteomes" id="UP000093695"/>
    </source>
</evidence>
<dbReference type="PANTHER" id="PTHR44013">
    <property type="entry name" value="ZINC-TYPE ALCOHOL DEHYDROGENASE-LIKE PROTEIN C16A3.02C"/>
    <property type="match status" value="1"/>
</dbReference>
<dbReference type="AlphaFoldDB" id="A0A193CBV7"/>
<protein>
    <submittedName>
        <fullName evidence="2">NADPH:quinone reductase</fullName>
    </submittedName>
</protein>
<keyword evidence="3" id="KW-1185">Reference proteome</keyword>
<accession>A0A193CBV7</accession>
<dbReference type="InterPro" id="IPR011032">
    <property type="entry name" value="GroES-like_sf"/>
</dbReference>
<dbReference type="InterPro" id="IPR020843">
    <property type="entry name" value="ER"/>
</dbReference>
<dbReference type="KEGG" id="aori:SD37_23015"/>
<dbReference type="eggNOG" id="COG0604">
    <property type="taxonomic scope" value="Bacteria"/>
</dbReference>
<dbReference type="InterPro" id="IPR052733">
    <property type="entry name" value="Chloroplast_QOR"/>
</dbReference>
<dbReference type="Gene3D" id="3.90.180.10">
    <property type="entry name" value="Medium-chain alcohol dehydrogenases, catalytic domain"/>
    <property type="match status" value="1"/>
</dbReference>
<dbReference type="PANTHER" id="PTHR44013:SF1">
    <property type="entry name" value="ZINC-TYPE ALCOHOL DEHYDROGENASE-LIKE PROTEIN C16A3.02C"/>
    <property type="match status" value="1"/>
</dbReference>
<dbReference type="Pfam" id="PF08240">
    <property type="entry name" value="ADH_N"/>
    <property type="match status" value="1"/>
</dbReference>
<dbReference type="Pfam" id="PF13602">
    <property type="entry name" value="ADH_zinc_N_2"/>
    <property type="match status" value="1"/>
</dbReference>
<dbReference type="GO" id="GO:0016491">
    <property type="term" value="F:oxidoreductase activity"/>
    <property type="evidence" value="ECO:0007669"/>
    <property type="project" value="InterPro"/>
</dbReference>
<dbReference type="InterPro" id="IPR013154">
    <property type="entry name" value="ADH-like_N"/>
</dbReference>
<dbReference type="CDD" id="cd05289">
    <property type="entry name" value="MDR_like_2"/>
    <property type="match status" value="1"/>
</dbReference>
<evidence type="ECO:0000313" key="2">
    <source>
        <dbReference type="EMBL" id="ANN21962.1"/>
    </source>
</evidence>